<dbReference type="InterPro" id="IPR043504">
    <property type="entry name" value="Peptidase_S1_PA_chymotrypsin"/>
</dbReference>
<dbReference type="EC" id="3.4.14.-" evidence="7"/>
<evidence type="ECO:0000256" key="4">
    <source>
        <dbReference type="ARBA" id="ARBA00022729"/>
    </source>
</evidence>
<proteinExistence type="inferred from homology"/>
<keyword evidence="6 7" id="KW-0720">Serine protease</keyword>
<protein>
    <recommendedName>
        <fullName evidence="7">Dipeptidyl-peptidase</fullName>
        <ecNumber evidence="7">3.4.14.-</ecNumber>
    </recommendedName>
</protein>
<name>A0A653AAT2_9BACT</name>
<dbReference type="GO" id="GO:0070009">
    <property type="term" value="F:serine-type aminopeptidase activity"/>
    <property type="evidence" value="ECO:0007669"/>
    <property type="project" value="UniProtKB-UniRule"/>
</dbReference>
<comment type="similarity">
    <text evidence="1 7">Belongs to the peptidase S46 family.</text>
</comment>
<gene>
    <name evidence="8" type="ORF">TRIP_D300074</name>
</gene>
<evidence type="ECO:0000256" key="5">
    <source>
        <dbReference type="ARBA" id="ARBA00022801"/>
    </source>
</evidence>
<organism evidence="8">
    <name type="scientific">uncultured Paludibacter sp</name>
    <dbReference type="NCBI Taxonomy" id="497635"/>
    <lineage>
        <taxon>Bacteria</taxon>
        <taxon>Pseudomonadati</taxon>
        <taxon>Bacteroidota</taxon>
        <taxon>Bacteroidia</taxon>
        <taxon>Bacteroidales</taxon>
        <taxon>Paludibacteraceae</taxon>
        <taxon>Paludibacter</taxon>
        <taxon>environmental samples</taxon>
    </lineage>
</organism>
<dbReference type="AlphaFoldDB" id="A0A653AAT2"/>
<dbReference type="PANTHER" id="PTHR38469:SF1">
    <property type="entry name" value="PERIPLASMIC PEPTIDASE SUBFAMILY S1B"/>
    <property type="match status" value="1"/>
</dbReference>
<evidence type="ECO:0000256" key="1">
    <source>
        <dbReference type="ARBA" id="ARBA00010491"/>
    </source>
</evidence>
<comment type="function">
    <text evidence="7">Catalyzes the removal of dipeptides from the N-terminus of oligopeptides.</text>
</comment>
<dbReference type="InterPro" id="IPR009003">
    <property type="entry name" value="Peptidase_S1_PA"/>
</dbReference>
<dbReference type="GO" id="GO:0043171">
    <property type="term" value="P:peptide catabolic process"/>
    <property type="evidence" value="ECO:0007669"/>
    <property type="project" value="UniProtKB-UniRule"/>
</dbReference>
<dbReference type="EMBL" id="UPXZ01000024">
    <property type="protein sequence ID" value="VBB45104.1"/>
    <property type="molecule type" value="Genomic_DNA"/>
</dbReference>
<dbReference type="Pfam" id="PF10459">
    <property type="entry name" value="Peptidase_S46"/>
    <property type="match status" value="1"/>
</dbReference>
<dbReference type="Gene3D" id="2.40.10.10">
    <property type="entry name" value="Trypsin-like serine proteases"/>
    <property type="match status" value="1"/>
</dbReference>
<evidence type="ECO:0000256" key="3">
    <source>
        <dbReference type="ARBA" id="ARBA00022670"/>
    </source>
</evidence>
<dbReference type="GO" id="GO:0008239">
    <property type="term" value="F:dipeptidyl-peptidase activity"/>
    <property type="evidence" value="ECO:0007669"/>
    <property type="project" value="UniProtKB-UniRule"/>
</dbReference>
<dbReference type="InterPro" id="IPR019500">
    <property type="entry name" value="Pep_S46"/>
</dbReference>
<keyword evidence="5 7" id="KW-0378">Hydrolase</keyword>
<dbReference type="PANTHER" id="PTHR38469">
    <property type="entry name" value="PERIPLASMIC PEPTIDASE SUBFAMILY S1B"/>
    <property type="match status" value="1"/>
</dbReference>
<evidence type="ECO:0000256" key="2">
    <source>
        <dbReference type="ARBA" id="ARBA00022438"/>
    </source>
</evidence>
<evidence type="ECO:0000313" key="8">
    <source>
        <dbReference type="EMBL" id="VBB45104.1"/>
    </source>
</evidence>
<dbReference type="GO" id="GO:0006508">
    <property type="term" value="P:proteolysis"/>
    <property type="evidence" value="ECO:0007669"/>
    <property type="project" value="UniProtKB-KW"/>
</dbReference>
<evidence type="ECO:0000256" key="6">
    <source>
        <dbReference type="ARBA" id="ARBA00022825"/>
    </source>
</evidence>
<evidence type="ECO:0000256" key="7">
    <source>
        <dbReference type="RuleBase" id="RU366067"/>
    </source>
</evidence>
<keyword evidence="2 7" id="KW-0031">Aminopeptidase</keyword>
<keyword evidence="4" id="KW-0732">Signal</keyword>
<accession>A0A653AAT2</accession>
<keyword evidence="3 7" id="KW-0645">Protease</keyword>
<sequence length="704" mass="79210">MKKLSIFLLSLIMFVSVKADEGMWMLPLIEKLNIKTMQGMGCTLTAEEIYSDKNVSLKDAVVIFGGGCTGVMVSPNGLVFTNHHCGYDAIQKQSAVEHNYLKDGFTAKELSDEIPCPGLAVTFLVKIEDVTGKIAPYLTNLSEVKRKDTIDSIGKIIGKEAIKGTSYTAEVVPMYAGNQFYLFVYEKFKDVRFAYAPPSSIGKFGGETDNWMYPRHTGDFSVFRVYSGPDGKPAEYSKDNVPYTPKRFANISNQGYQEGDFAMILGNPGSTDRYLTSWGVKDEMNCGNKARIDIRGAKQEVWEKFMRADEAINIAYASKYARSSNYWKNSIGMNKAIVRLGVISQKEKQQAEFTNWVNANPERIEKYGNTLKNINMGYNLIYPYSKSISNLREAFMGGVELPRIASMAKRVIKSNPIDSIKSKTANLYKDYYPEVDKATFVALLDAYKKAVDADALPEFYKTIDKKYKGSYEAFTEDIFKKSAFTSQEKLIKAVKKRVNLEKDPAILFYEDVMLTNHSFQNDEYKKAKDLISKGEREYEAGLLEMAAEKNQSTYPDANFTMRLTYGQIKGYDPADAAKYRYYTTTQGILEKEDENNPEFIVPEKLKNAIEAKDFGAYIDKKDNTMHVAYTTTNDITGGNSGSPVFNGKGELIGLAFDGNWESLSGDIIFEPNLQRCIAVDIRYVLFVMDKVGGAERLIKELTIK</sequence>
<reference evidence="8" key="1">
    <citation type="submission" date="2018-07" db="EMBL/GenBank/DDBJ databases">
        <authorList>
            <consortium name="Genoscope - CEA"/>
            <person name="William W."/>
        </authorList>
    </citation>
    <scope>NUCLEOTIDE SEQUENCE</scope>
    <source>
        <strain evidence="8">IK1</strain>
    </source>
</reference>
<dbReference type="SUPFAM" id="SSF50494">
    <property type="entry name" value="Trypsin-like serine proteases"/>
    <property type="match status" value="2"/>
</dbReference>